<dbReference type="AlphaFoldDB" id="A0A8C4JZV1"/>
<reference evidence="2" key="1">
    <citation type="submission" date="2025-08" db="UniProtKB">
        <authorList>
            <consortium name="Ensembl"/>
        </authorList>
    </citation>
    <scope>IDENTIFICATION</scope>
</reference>
<evidence type="ECO:0000313" key="3">
    <source>
        <dbReference type="Proteomes" id="UP000694423"/>
    </source>
</evidence>
<dbReference type="Gene3D" id="2.100.10.20">
    <property type="entry name" value="Vitelline membrane outer layer protein I (VOMI)"/>
    <property type="match status" value="1"/>
</dbReference>
<organism evidence="2 3">
    <name type="scientific">Dromaius novaehollandiae</name>
    <name type="common">Emu</name>
    <dbReference type="NCBI Taxonomy" id="8790"/>
    <lineage>
        <taxon>Eukaryota</taxon>
        <taxon>Metazoa</taxon>
        <taxon>Chordata</taxon>
        <taxon>Craniata</taxon>
        <taxon>Vertebrata</taxon>
        <taxon>Euteleostomi</taxon>
        <taxon>Archelosauria</taxon>
        <taxon>Archosauria</taxon>
        <taxon>Dinosauria</taxon>
        <taxon>Saurischia</taxon>
        <taxon>Theropoda</taxon>
        <taxon>Coelurosauria</taxon>
        <taxon>Aves</taxon>
        <taxon>Palaeognathae</taxon>
        <taxon>Casuariiformes</taxon>
        <taxon>Dromaiidae</taxon>
        <taxon>Dromaius</taxon>
    </lineage>
</organism>
<keyword evidence="1" id="KW-0732">Signal</keyword>
<dbReference type="Ensembl" id="ENSDNVT00000018322.1">
    <property type="protein sequence ID" value="ENSDNVP00000015248.1"/>
    <property type="gene ID" value="ENSDNVG00000010733.1"/>
</dbReference>
<proteinExistence type="predicted"/>
<dbReference type="SUPFAM" id="SSF51092">
    <property type="entry name" value="Vitelline membrane outer protein-I (VMO-I)"/>
    <property type="match status" value="1"/>
</dbReference>
<reference evidence="2" key="2">
    <citation type="submission" date="2025-09" db="UniProtKB">
        <authorList>
            <consortium name="Ensembl"/>
        </authorList>
    </citation>
    <scope>IDENTIFICATION</scope>
</reference>
<evidence type="ECO:0000256" key="1">
    <source>
        <dbReference type="SAM" id="SignalP"/>
    </source>
</evidence>
<evidence type="ECO:0008006" key="4">
    <source>
        <dbReference type="Google" id="ProtNLM"/>
    </source>
</evidence>
<feature type="signal peptide" evidence="1">
    <location>
        <begin position="1"/>
        <end position="35"/>
    </location>
</feature>
<dbReference type="Proteomes" id="UP000694423">
    <property type="component" value="Unplaced"/>
</dbReference>
<name>A0A8C4JZV1_DRONO</name>
<dbReference type="InterPro" id="IPR036706">
    <property type="entry name" value="VOMI_sf"/>
</dbReference>
<feature type="chain" id="PRO_5034563769" description="VMO1 protein" evidence="1">
    <location>
        <begin position="36"/>
        <end position="92"/>
    </location>
</feature>
<evidence type="ECO:0000313" key="2">
    <source>
        <dbReference type="Ensembl" id="ENSDNVP00000015248.1"/>
    </source>
</evidence>
<protein>
    <recommendedName>
        <fullName evidence="4">VMO1 protein</fullName>
    </recommendedName>
</protein>
<sequence length="92" mass="10165">NKPGPWGGKQIPTMHPLIPAFLCLLGSCCLQDTEARQYDSVLTVPNGSPWGTWGKAHFCPKGHAKGFELKVRFHSFSKGEKEKKLTMKLGVL</sequence>
<accession>A0A8C4JZV1</accession>
<keyword evidence="3" id="KW-1185">Reference proteome</keyword>